<evidence type="ECO:0000313" key="2">
    <source>
        <dbReference type="EMBL" id="QGX08833.1"/>
    </source>
</evidence>
<proteinExistence type="predicted"/>
<dbReference type="GeneID" id="59163559"/>
<dbReference type="AlphaFoldDB" id="A0A650GES1"/>
<evidence type="ECO:0000256" key="1">
    <source>
        <dbReference type="SAM" id="MobiDB-lite"/>
    </source>
</evidence>
<organism evidence="2 3">
    <name type="scientific">Janibacter melonis</name>
    <dbReference type="NCBI Taxonomy" id="262209"/>
    <lineage>
        <taxon>Bacteria</taxon>
        <taxon>Bacillati</taxon>
        <taxon>Actinomycetota</taxon>
        <taxon>Actinomycetes</taxon>
        <taxon>Micrococcales</taxon>
        <taxon>Intrasporangiaceae</taxon>
        <taxon>Janibacter</taxon>
    </lineage>
</organism>
<geneLocation type="plasmid" evidence="2">
    <name>unnamed</name>
</geneLocation>
<keyword evidence="2" id="KW-0614">Plasmid</keyword>
<accession>A0A650GES1</accession>
<sequence length="287" mass="31029">MELILAGRTPLADAAFLGGSGSEVLTVDATALQFASPMDLAGIVAWSHWAASSAMSVTLKMPRDEHAASYLQRMDVLQHLRHLSSRVQIEGRIPSDARTDRSSSLLEVTALNRTNVDDLAERLGPLISGYYGPGNRSAGAAVFRACSEVMGNATEHGHSERGAFMAAQLYSGATTNRPRLEFAVCDTGIGILAHLRKNPTHSYLTQDQHAISRSMTAGVSGIAADNGRGHGLSDAIRHTRKFGTVDFQIRSGKGEVRVHATPHAHRQRPYDRPDQTSGTWAWLTHRA</sequence>
<name>A0A650GES1_9MICO</name>
<gene>
    <name evidence="2" type="ORF">EEW87_17665</name>
</gene>
<dbReference type="SUPFAM" id="SSF55874">
    <property type="entry name" value="ATPase domain of HSP90 chaperone/DNA topoisomerase II/histidine kinase"/>
    <property type="match status" value="1"/>
</dbReference>
<evidence type="ECO:0008006" key="4">
    <source>
        <dbReference type="Google" id="ProtNLM"/>
    </source>
</evidence>
<dbReference type="RefSeq" id="WP_148041630.1">
    <property type="nucleotide sequence ID" value="NZ_CP046475.1"/>
</dbReference>
<protein>
    <recommendedName>
        <fullName evidence="4">Histidine kinase/HSP90-like ATPase domain-containing protein</fullName>
    </recommendedName>
</protein>
<dbReference type="InterPro" id="IPR036890">
    <property type="entry name" value="HATPase_C_sf"/>
</dbReference>
<evidence type="ECO:0000313" key="3">
    <source>
        <dbReference type="Proteomes" id="UP000271708"/>
    </source>
</evidence>
<reference evidence="2 3" key="1">
    <citation type="submission" date="2019-11" db="EMBL/GenBank/DDBJ databases">
        <title>Complete Genome Sequence of Janibacter melonis M714.</title>
        <authorList>
            <person name="Zhao Q."/>
        </authorList>
    </citation>
    <scope>NUCLEOTIDE SEQUENCE [LARGE SCALE GENOMIC DNA]</scope>
    <source>
        <strain evidence="2 3">M714</strain>
        <plasmid evidence="2 3">unnamed</plasmid>
    </source>
</reference>
<dbReference type="KEGG" id="jme:EEW87_17665"/>
<dbReference type="Proteomes" id="UP000271708">
    <property type="component" value="Plasmid unnamed"/>
</dbReference>
<dbReference type="EMBL" id="CP046475">
    <property type="protein sequence ID" value="QGX08833.1"/>
    <property type="molecule type" value="Genomic_DNA"/>
</dbReference>
<feature type="region of interest" description="Disordered" evidence="1">
    <location>
        <begin position="261"/>
        <end position="287"/>
    </location>
</feature>